<protein>
    <submittedName>
        <fullName evidence="1">Uncharacterized protein</fullName>
    </submittedName>
</protein>
<gene>
    <name evidence="1" type="ORF">BO99DRAFT_428829</name>
</gene>
<evidence type="ECO:0000313" key="2">
    <source>
        <dbReference type="Proteomes" id="UP000249829"/>
    </source>
</evidence>
<name>A0A2V5HGP7_ASPV1</name>
<dbReference type="AlphaFoldDB" id="A0A2V5HGP7"/>
<dbReference type="EMBL" id="KZ825105">
    <property type="protein sequence ID" value="PYI23545.1"/>
    <property type="molecule type" value="Genomic_DNA"/>
</dbReference>
<sequence>MGPGSDPLVSNDGGGSGSSTFEHIVSPTHRFSYTSFLLGSLKKKLNTSFGTLHRKDKENLESIIGYYAKHVLTADVGPALVKTLKKLVSVVWRMDNKKSRLSYTSKGTFSDTTILQVIKAAFGVHNSAFFEGVARRHKVVITQTWQVQVRGGVHALIFI</sequence>
<organism evidence="1 2">
    <name type="scientific">Aspergillus violaceofuscus (strain CBS 115571)</name>
    <dbReference type="NCBI Taxonomy" id="1450538"/>
    <lineage>
        <taxon>Eukaryota</taxon>
        <taxon>Fungi</taxon>
        <taxon>Dikarya</taxon>
        <taxon>Ascomycota</taxon>
        <taxon>Pezizomycotina</taxon>
        <taxon>Eurotiomycetes</taxon>
        <taxon>Eurotiomycetidae</taxon>
        <taxon>Eurotiales</taxon>
        <taxon>Aspergillaceae</taxon>
        <taxon>Aspergillus</taxon>
    </lineage>
</organism>
<dbReference type="Proteomes" id="UP000249829">
    <property type="component" value="Unassembled WGS sequence"/>
</dbReference>
<reference evidence="1 2" key="1">
    <citation type="submission" date="2018-02" db="EMBL/GenBank/DDBJ databases">
        <title>The genomes of Aspergillus section Nigri reveals drivers in fungal speciation.</title>
        <authorList>
            <consortium name="DOE Joint Genome Institute"/>
            <person name="Vesth T.C."/>
            <person name="Nybo J."/>
            <person name="Theobald S."/>
            <person name="Brandl J."/>
            <person name="Frisvad J.C."/>
            <person name="Nielsen K.F."/>
            <person name="Lyhne E.K."/>
            <person name="Kogle M.E."/>
            <person name="Kuo A."/>
            <person name="Riley R."/>
            <person name="Clum A."/>
            <person name="Nolan M."/>
            <person name="Lipzen A."/>
            <person name="Salamov A."/>
            <person name="Henrissat B."/>
            <person name="Wiebenga A."/>
            <person name="De vries R.P."/>
            <person name="Grigoriev I.V."/>
            <person name="Mortensen U.H."/>
            <person name="Andersen M.R."/>
            <person name="Baker S.E."/>
        </authorList>
    </citation>
    <scope>NUCLEOTIDE SEQUENCE [LARGE SCALE GENOMIC DNA]</scope>
    <source>
        <strain evidence="1 2">CBS 115571</strain>
    </source>
</reference>
<proteinExistence type="predicted"/>
<evidence type="ECO:0000313" key="1">
    <source>
        <dbReference type="EMBL" id="PYI23545.1"/>
    </source>
</evidence>
<keyword evidence="2" id="KW-1185">Reference proteome</keyword>
<accession>A0A2V5HGP7</accession>